<dbReference type="SUPFAM" id="SSF52540">
    <property type="entry name" value="P-loop containing nucleoside triphosphate hydrolases"/>
    <property type="match status" value="1"/>
</dbReference>
<protein>
    <submittedName>
        <fullName evidence="4">AAA family ATPase</fullName>
    </submittedName>
</protein>
<dbReference type="AlphaFoldDB" id="A0A7G9GN94"/>
<dbReference type="GO" id="GO:0005524">
    <property type="term" value="F:ATP binding"/>
    <property type="evidence" value="ECO:0007669"/>
    <property type="project" value="UniProtKB-KW"/>
</dbReference>
<accession>A0A7G9GN94</accession>
<name>A0A7G9GN94_9FIRM</name>
<dbReference type="GO" id="GO:0005737">
    <property type="term" value="C:cytoplasm"/>
    <property type="evidence" value="ECO:0007669"/>
    <property type="project" value="TreeGrafter"/>
</dbReference>
<keyword evidence="1" id="KW-0547">Nucleotide-binding</keyword>
<dbReference type="GO" id="GO:0034605">
    <property type="term" value="P:cellular response to heat"/>
    <property type="evidence" value="ECO:0007669"/>
    <property type="project" value="TreeGrafter"/>
</dbReference>
<dbReference type="Pfam" id="PF07724">
    <property type="entry name" value="AAA_2"/>
    <property type="match status" value="1"/>
</dbReference>
<dbReference type="EMBL" id="CP060636">
    <property type="protein sequence ID" value="QNM12276.1"/>
    <property type="molecule type" value="Genomic_DNA"/>
</dbReference>
<keyword evidence="5" id="KW-1185">Reference proteome</keyword>
<dbReference type="InterPro" id="IPR027417">
    <property type="entry name" value="P-loop_NTPase"/>
</dbReference>
<dbReference type="Proteomes" id="UP000515856">
    <property type="component" value="Chromosome"/>
</dbReference>
<evidence type="ECO:0000256" key="2">
    <source>
        <dbReference type="ARBA" id="ARBA00022840"/>
    </source>
</evidence>
<keyword evidence="2" id="KW-0067">ATP-binding</keyword>
<gene>
    <name evidence="4" type="ORF">H9Q80_18885</name>
</gene>
<dbReference type="RefSeq" id="WP_117453767.1">
    <property type="nucleotide sequence ID" value="NZ_CP060636.1"/>
</dbReference>
<sequence length="375" mass="43459">MEDKRKYHIIIGSKAYFDASLPDFSEEDEVDTFLELVKLSDAAKQSRYTFDQYANTLIVKNNNYHGIVEAAHDRLGPLIEDLTADDAEIYIHNPPRVLKEYLEDQHKRSLIELDVKSEEYGIKRDSEMFVENITSISSNLFGQENAIAEISKSLWYLTTVKREKPYVIMLYGNSSLGKTELVREISKKFFGDKCLEKHLSMFKNNNYSEYFFGDAPNRKSLGFDLLERESNLIFFDELDKCPEHFFSAFYTLFDNTLFKDATYDVDVSGIVIILTSNYQTKDEMKKQLGLPIFYRIDKMIHFDDFGCDTIYAIVKSEIKARESEYEDKLSPEMVYAAVSSLVSATGENARTIKYKVQQVIEELLFQEVVQKMAKN</sequence>
<dbReference type="PRINTS" id="PR00300">
    <property type="entry name" value="CLPPROTEASEA"/>
</dbReference>
<dbReference type="InterPro" id="IPR001270">
    <property type="entry name" value="ClpA/B"/>
</dbReference>
<dbReference type="GO" id="GO:0016887">
    <property type="term" value="F:ATP hydrolysis activity"/>
    <property type="evidence" value="ECO:0007669"/>
    <property type="project" value="InterPro"/>
</dbReference>
<evidence type="ECO:0000259" key="3">
    <source>
        <dbReference type="SMART" id="SM00382"/>
    </source>
</evidence>
<dbReference type="PANTHER" id="PTHR11638">
    <property type="entry name" value="ATP-DEPENDENT CLP PROTEASE"/>
    <property type="match status" value="1"/>
</dbReference>
<organism evidence="4 5">
    <name type="scientific">[Eubacterium] hominis</name>
    <dbReference type="NCBI Taxonomy" id="2764325"/>
    <lineage>
        <taxon>Bacteria</taxon>
        <taxon>Bacillati</taxon>
        <taxon>Bacillota</taxon>
        <taxon>Erysipelotrichia</taxon>
        <taxon>Erysipelotrichales</taxon>
        <taxon>Erysipelotrichaceae</taxon>
        <taxon>Amedibacillus</taxon>
    </lineage>
</organism>
<dbReference type="Gene3D" id="3.40.50.300">
    <property type="entry name" value="P-loop containing nucleotide triphosphate hydrolases"/>
    <property type="match status" value="1"/>
</dbReference>
<evidence type="ECO:0000313" key="5">
    <source>
        <dbReference type="Proteomes" id="UP000515856"/>
    </source>
</evidence>
<dbReference type="InterPro" id="IPR003959">
    <property type="entry name" value="ATPase_AAA_core"/>
</dbReference>
<feature type="domain" description="AAA+ ATPase" evidence="3">
    <location>
        <begin position="164"/>
        <end position="306"/>
    </location>
</feature>
<evidence type="ECO:0000256" key="1">
    <source>
        <dbReference type="ARBA" id="ARBA00022741"/>
    </source>
</evidence>
<dbReference type="InterPro" id="IPR050130">
    <property type="entry name" value="ClpA_ClpB"/>
</dbReference>
<evidence type="ECO:0000313" key="4">
    <source>
        <dbReference type="EMBL" id="QNM12276.1"/>
    </source>
</evidence>
<dbReference type="KEGG" id="ehn:H9Q80_18885"/>
<dbReference type="SMART" id="SM00382">
    <property type="entry name" value="AAA"/>
    <property type="match status" value="1"/>
</dbReference>
<proteinExistence type="predicted"/>
<dbReference type="PANTHER" id="PTHR11638:SF18">
    <property type="entry name" value="HEAT SHOCK PROTEIN 104"/>
    <property type="match status" value="1"/>
</dbReference>
<dbReference type="InterPro" id="IPR003593">
    <property type="entry name" value="AAA+_ATPase"/>
</dbReference>
<reference evidence="4 5" key="1">
    <citation type="submission" date="2020-08" db="EMBL/GenBank/DDBJ databases">
        <authorList>
            <person name="Liu C."/>
            <person name="Sun Q."/>
        </authorList>
    </citation>
    <scope>NUCLEOTIDE SEQUENCE [LARGE SCALE GENOMIC DNA]</scope>
    <source>
        <strain evidence="4 5">NSJ-61</strain>
    </source>
</reference>